<sequence length="195" mass="21225">MQMRYVRSVSMLFALLASAAIAVADAKGKDEGKSARDEQLSGEKESSKKGQDLGARVDALERQVRELVATLKGHKESGGDKAAAMKKSNPQDEADAIAAKNKMKAAMEAKMASDRKQPEKKPAVQKAIDDGPMVIKGKDGQLYVRLSALPEELRKKFGGGENEQAAELKHPDKKKPQKDDDDDHNQGKKPSQKDD</sequence>
<protein>
    <submittedName>
        <fullName evidence="3">Uncharacterized protein</fullName>
    </submittedName>
</protein>
<feature type="region of interest" description="Disordered" evidence="1">
    <location>
        <begin position="155"/>
        <end position="195"/>
    </location>
</feature>
<keyword evidence="4" id="KW-1185">Reference proteome</keyword>
<dbReference type="Proteomes" id="UP000593765">
    <property type="component" value="Chromosome"/>
</dbReference>
<feature type="chain" id="PRO_5034714064" evidence="2">
    <location>
        <begin position="20"/>
        <end position="195"/>
    </location>
</feature>
<feature type="compositionally biased region" description="Basic and acidic residues" evidence="1">
    <location>
        <begin position="108"/>
        <end position="122"/>
    </location>
</feature>
<evidence type="ECO:0000313" key="3">
    <source>
        <dbReference type="EMBL" id="QOV90386.1"/>
    </source>
</evidence>
<evidence type="ECO:0000313" key="4">
    <source>
        <dbReference type="Proteomes" id="UP000593765"/>
    </source>
</evidence>
<dbReference type="RefSeq" id="WP_206293467.1">
    <property type="nucleotide sequence ID" value="NZ_CP063458.1"/>
</dbReference>
<feature type="region of interest" description="Disordered" evidence="1">
    <location>
        <begin position="108"/>
        <end position="134"/>
    </location>
</feature>
<feature type="signal peptide" evidence="2">
    <location>
        <begin position="1"/>
        <end position="19"/>
    </location>
</feature>
<gene>
    <name evidence="3" type="ORF">IPV69_03190</name>
</gene>
<evidence type="ECO:0000256" key="1">
    <source>
        <dbReference type="SAM" id="MobiDB-lite"/>
    </source>
</evidence>
<proteinExistence type="predicted"/>
<name>A0A7M2WY37_9BACT</name>
<keyword evidence="2" id="KW-0732">Signal</keyword>
<evidence type="ECO:0000256" key="2">
    <source>
        <dbReference type="SAM" id="SignalP"/>
    </source>
</evidence>
<organism evidence="3 4">
    <name type="scientific">Humisphaera borealis</name>
    <dbReference type="NCBI Taxonomy" id="2807512"/>
    <lineage>
        <taxon>Bacteria</taxon>
        <taxon>Pseudomonadati</taxon>
        <taxon>Planctomycetota</taxon>
        <taxon>Phycisphaerae</taxon>
        <taxon>Tepidisphaerales</taxon>
        <taxon>Tepidisphaeraceae</taxon>
        <taxon>Humisphaera</taxon>
    </lineage>
</organism>
<dbReference type="EMBL" id="CP063458">
    <property type="protein sequence ID" value="QOV90386.1"/>
    <property type="molecule type" value="Genomic_DNA"/>
</dbReference>
<reference evidence="3 4" key="1">
    <citation type="submission" date="2020-10" db="EMBL/GenBank/DDBJ databases">
        <title>Wide distribution of Phycisphaera-like planctomycetes from WD2101 soil group in peatlands and genome analysis of the first cultivated representative.</title>
        <authorList>
            <person name="Dedysh S.N."/>
            <person name="Beletsky A.V."/>
            <person name="Ivanova A."/>
            <person name="Kulichevskaya I.S."/>
            <person name="Suzina N.E."/>
            <person name="Philippov D.A."/>
            <person name="Rakitin A.L."/>
            <person name="Mardanov A.V."/>
            <person name="Ravin N.V."/>
        </authorList>
    </citation>
    <scope>NUCLEOTIDE SEQUENCE [LARGE SCALE GENOMIC DNA]</scope>
    <source>
        <strain evidence="3 4">M1803</strain>
    </source>
</reference>
<accession>A0A7M2WY37</accession>
<dbReference type="AlphaFoldDB" id="A0A7M2WY37"/>
<feature type="region of interest" description="Disordered" evidence="1">
    <location>
        <begin position="71"/>
        <end position="96"/>
    </location>
</feature>
<dbReference type="KEGG" id="hbs:IPV69_03190"/>
<feature type="compositionally biased region" description="Basic and acidic residues" evidence="1">
    <location>
        <begin position="26"/>
        <end position="51"/>
    </location>
</feature>
<feature type="region of interest" description="Disordered" evidence="1">
    <location>
        <begin position="26"/>
        <end position="55"/>
    </location>
</feature>